<feature type="region of interest" description="Disordered" evidence="1">
    <location>
        <begin position="1"/>
        <end position="138"/>
    </location>
</feature>
<evidence type="ECO:0000313" key="3">
    <source>
        <dbReference type="Proteomes" id="UP000054248"/>
    </source>
</evidence>
<reference evidence="3" key="2">
    <citation type="submission" date="2015-01" db="EMBL/GenBank/DDBJ databases">
        <title>Evolutionary Origins and Diversification of the Mycorrhizal Mutualists.</title>
        <authorList>
            <consortium name="DOE Joint Genome Institute"/>
            <consortium name="Mycorrhizal Genomics Consortium"/>
            <person name="Kohler A."/>
            <person name="Kuo A."/>
            <person name="Nagy L.G."/>
            <person name="Floudas D."/>
            <person name="Copeland A."/>
            <person name="Barry K.W."/>
            <person name="Cichocki N."/>
            <person name="Veneault-Fourrey C."/>
            <person name="LaButti K."/>
            <person name="Lindquist E.A."/>
            <person name="Lipzen A."/>
            <person name="Lundell T."/>
            <person name="Morin E."/>
            <person name="Murat C."/>
            <person name="Riley R."/>
            <person name="Ohm R."/>
            <person name="Sun H."/>
            <person name="Tunlid A."/>
            <person name="Henrissat B."/>
            <person name="Grigoriev I.V."/>
            <person name="Hibbett D.S."/>
            <person name="Martin F."/>
        </authorList>
    </citation>
    <scope>NUCLEOTIDE SEQUENCE [LARGE SCALE GENOMIC DNA]</scope>
    <source>
        <strain evidence="3">MUT 4182</strain>
    </source>
</reference>
<gene>
    <name evidence="2" type="ORF">M407DRAFT_33999</name>
</gene>
<feature type="compositionally biased region" description="Low complexity" evidence="1">
    <location>
        <begin position="38"/>
        <end position="52"/>
    </location>
</feature>
<feature type="compositionally biased region" description="Polar residues" evidence="1">
    <location>
        <begin position="10"/>
        <end position="25"/>
    </location>
</feature>
<feature type="compositionally biased region" description="Basic and acidic residues" evidence="1">
    <location>
        <begin position="118"/>
        <end position="138"/>
    </location>
</feature>
<dbReference type="STRING" id="1051891.A0A0C3Q1E0"/>
<proteinExistence type="predicted"/>
<dbReference type="HOGENOM" id="CLU_945141_0_0_1"/>
<organism evidence="2 3">
    <name type="scientific">Tulasnella calospora MUT 4182</name>
    <dbReference type="NCBI Taxonomy" id="1051891"/>
    <lineage>
        <taxon>Eukaryota</taxon>
        <taxon>Fungi</taxon>
        <taxon>Dikarya</taxon>
        <taxon>Basidiomycota</taxon>
        <taxon>Agaricomycotina</taxon>
        <taxon>Agaricomycetes</taxon>
        <taxon>Cantharellales</taxon>
        <taxon>Tulasnellaceae</taxon>
        <taxon>Tulasnella</taxon>
    </lineage>
</organism>
<feature type="non-terminal residue" evidence="2">
    <location>
        <position position="295"/>
    </location>
</feature>
<name>A0A0C3Q1E0_9AGAM</name>
<evidence type="ECO:0000256" key="1">
    <source>
        <dbReference type="SAM" id="MobiDB-lite"/>
    </source>
</evidence>
<feature type="compositionally biased region" description="Acidic residues" evidence="1">
    <location>
        <begin position="69"/>
        <end position="87"/>
    </location>
</feature>
<reference evidence="2 3" key="1">
    <citation type="submission" date="2014-04" db="EMBL/GenBank/DDBJ databases">
        <authorList>
            <consortium name="DOE Joint Genome Institute"/>
            <person name="Kuo A."/>
            <person name="Girlanda M."/>
            <person name="Perotto S."/>
            <person name="Kohler A."/>
            <person name="Nagy L.G."/>
            <person name="Floudas D."/>
            <person name="Copeland A."/>
            <person name="Barry K.W."/>
            <person name="Cichocki N."/>
            <person name="Veneault-Fourrey C."/>
            <person name="LaButti K."/>
            <person name="Lindquist E.A."/>
            <person name="Lipzen A."/>
            <person name="Lundell T."/>
            <person name="Morin E."/>
            <person name="Murat C."/>
            <person name="Sun H."/>
            <person name="Tunlid A."/>
            <person name="Henrissat B."/>
            <person name="Grigoriev I.V."/>
            <person name="Hibbett D.S."/>
            <person name="Martin F."/>
            <person name="Nordberg H.P."/>
            <person name="Cantor M.N."/>
            <person name="Hua S.X."/>
        </authorList>
    </citation>
    <scope>NUCLEOTIDE SEQUENCE [LARGE SCALE GENOMIC DNA]</scope>
    <source>
        <strain evidence="2 3">MUT 4182</strain>
    </source>
</reference>
<feature type="region of interest" description="Disordered" evidence="1">
    <location>
        <begin position="188"/>
        <end position="295"/>
    </location>
</feature>
<accession>A0A0C3Q1E0</accession>
<protein>
    <submittedName>
        <fullName evidence="2">Uncharacterized protein</fullName>
    </submittedName>
</protein>
<dbReference type="Proteomes" id="UP000054248">
    <property type="component" value="Unassembled WGS sequence"/>
</dbReference>
<feature type="compositionally biased region" description="Gly residues" evidence="1">
    <location>
        <begin position="278"/>
        <end position="288"/>
    </location>
</feature>
<dbReference type="AlphaFoldDB" id="A0A0C3Q1E0"/>
<feature type="compositionally biased region" description="Polar residues" evidence="1">
    <location>
        <begin position="218"/>
        <end position="228"/>
    </location>
</feature>
<dbReference type="EMBL" id="KN823590">
    <property type="protein sequence ID" value="KIO16346.1"/>
    <property type="molecule type" value="Genomic_DNA"/>
</dbReference>
<sequence length="295" mass="31697">MPPKKESAPTRDSSGRFQPKGSQTPGAYPDRSQDLGESQPSQTPSGQPTTSSDVPDAPVQGSAAVLEPERDDDDHEEAEEEDEAEGLLDDRPPRSFRTAEVPPAYGGGSSGVQFPTVQRREKEVKFEHDSDEEKRAIRSSFREHISVPAADTIKQEFRRIMRFEGETEARAFLDELFDESFREPVEVRTATMEEPALTKTNTLRATSPWAPNPDSGPFSRTTPWSTGYRSGGTGHLPTQFQQNFAAYLAQPGKGTSPSGGPGPSIRPSGPGNSYGSNPGAGSGSGRSGRGPAPPP</sequence>
<keyword evidence="3" id="KW-1185">Reference proteome</keyword>
<feature type="compositionally biased region" description="Low complexity" evidence="1">
    <location>
        <begin position="263"/>
        <end position="277"/>
    </location>
</feature>
<evidence type="ECO:0000313" key="2">
    <source>
        <dbReference type="EMBL" id="KIO16346.1"/>
    </source>
</evidence>